<dbReference type="InterPro" id="IPR011453">
    <property type="entry name" value="DUF1559"/>
</dbReference>
<dbReference type="InterPro" id="IPR045584">
    <property type="entry name" value="Pilin-like"/>
</dbReference>
<dbReference type="InterPro" id="IPR027558">
    <property type="entry name" value="Pre_pil_HX9DG_C"/>
</dbReference>
<keyword evidence="4" id="KW-1185">Reference proteome</keyword>
<reference evidence="3" key="1">
    <citation type="submission" date="2019-04" db="EMBL/GenBank/DDBJ databases">
        <authorList>
            <consortium name="Science for Life Laboratories"/>
        </authorList>
    </citation>
    <scope>NUCLEOTIDE SEQUENCE</scope>
    <source>
        <strain evidence="3">MBLW1</strain>
    </source>
</reference>
<dbReference type="EMBL" id="LR593887">
    <property type="protein sequence ID" value="VTS07628.1"/>
    <property type="molecule type" value="Genomic_DNA"/>
</dbReference>
<accession>A0A6C2YUG8</accession>
<dbReference type="RefSeq" id="WP_162661714.1">
    <property type="nucleotide sequence ID" value="NZ_LR593887.1"/>
</dbReference>
<keyword evidence="1" id="KW-0812">Transmembrane</keyword>
<feature type="transmembrane region" description="Helical" evidence="1">
    <location>
        <begin position="12"/>
        <end position="34"/>
    </location>
</feature>
<dbReference type="Gene3D" id="3.30.700.10">
    <property type="entry name" value="Glycoprotein, Type 4 Pilin"/>
    <property type="match status" value="1"/>
</dbReference>
<keyword evidence="1" id="KW-1133">Transmembrane helix</keyword>
<dbReference type="InParanoid" id="A0A6C2YUG8"/>
<sequence length="322" mass="35129">MTAKHFSPIRRRAFTLIELLVVIAIIAILIGLLLPAVQKVREAAARMQCSNNFKQMGLACHNYHDAMGKFPPGGVTEGNCCGTQSRTNWAIEILPFLEQQQLHRLYDNTQFNESTVNATVRTTRVKTYECPSDASIGGMGRTLAPASGPGSGLQYMVGSYRAVSGRANVTAPLGWMDNSEAAALPSSFRGVLHTVWSGIGLNQETFATVTDGTSNTLMLGEWQTRTSDRRRTFWAYTYTSYNQSSVHPASHTYINDFTRCEQISASLGLDNRPCRRAFGSFHTGGSNWAMADGSVRFIPQSVDMNLLANMATIAGGEVATVP</sequence>
<dbReference type="KEGG" id="tim:GMBLW1_40570"/>
<dbReference type="NCBIfam" id="TIGR02532">
    <property type="entry name" value="IV_pilin_GFxxxE"/>
    <property type="match status" value="1"/>
</dbReference>
<dbReference type="PANTHER" id="PTHR30093:SF2">
    <property type="entry name" value="TYPE II SECRETION SYSTEM PROTEIN H"/>
    <property type="match status" value="1"/>
</dbReference>
<protein>
    <recommendedName>
        <fullName evidence="2">DUF1559 domain-containing protein</fullName>
    </recommendedName>
</protein>
<proteinExistence type="predicted"/>
<evidence type="ECO:0000313" key="3">
    <source>
        <dbReference type="EMBL" id="VIP05136.1"/>
    </source>
</evidence>
<evidence type="ECO:0000259" key="2">
    <source>
        <dbReference type="Pfam" id="PF07596"/>
    </source>
</evidence>
<dbReference type="AlphaFoldDB" id="A0A6C2YUG8"/>
<evidence type="ECO:0000256" key="1">
    <source>
        <dbReference type="SAM" id="Phobius"/>
    </source>
</evidence>
<dbReference type="Pfam" id="PF07963">
    <property type="entry name" value="N_methyl"/>
    <property type="match status" value="1"/>
</dbReference>
<keyword evidence="1" id="KW-0472">Membrane</keyword>
<dbReference type="SUPFAM" id="SSF54523">
    <property type="entry name" value="Pili subunits"/>
    <property type="match status" value="1"/>
</dbReference>
<gene>
    <name evidence="3" type="ORF">GMBLW1_40570</name>
</gene>
<dbReference type="Pfam" id="PF07596">
    <property type="entry name" value="SBP_bac_10"/>
    <property type="match status" value="1"/>
</dbReference>
<dbReference type="NCBIfam" id="TIGR04294">
    <property type="entry name" value="pre_pil_HX9DG"/>
    <property type="match status" value="1"/>
</dbReference>
<organism evidence="3">
    <name type="scientific">Tuwongella immobilis</name>
    <dbReference type="NCBI Taxonomy" id="692036"/>
    <lineage>
        <taxon>Bacteria</taxon>
        <taxon>Pseudomonadati</taxon>
        <taxon>Planctomycetota</taxon>
        <taxon>Planctomycetia</taxon>
        <taxon>Gemmatales</taxon>
        <taxon>Gemmataceae</taxon>
        <taxon>Tuwongella</taxon>
    </lineage>
</organism>
<feature type="domain" description="DUF1559" evidence="2">
    <location>
        <begin position="38"/>
        <end position="304"/>
    </location>
</feature>
<evidence type="ECO:0000313" key="4">
    <source>
        <dbReference type="Proteomes" id="UP000464378"/>
    </source>
</evidence>
<name>A0A6C2YUG8_9BACT</name>
<dbReference type="EMBL" id="LR586016">
    <property type="protein sequence ID" value="VIP05136.1"/>
    <property type="molecule type" value="Genomic_DNA"/>
</dbReference>
<dbReference type="Proteomes" id="UP000464378">
    <property type="component" value="Chromosome"/>
</dbReference>
<dbReference type="PANTHER" id="PTHR30093">
    <property type="entry name" value="GENERAL SECRETION PATHWAY PROTEIN G"/>
    <property type="match status" value="1"/>
</dbReference>
<dbReference type="InterPro" id="IPR012902">
    <property type="entry name" value="N_methyl_site"/>
</dbReference>